<dbReference type="Proteomes" id="UP001057402">
    <property type="component" value="Chromosome 7"/>
</dbReference>
<comment type="caution">
    <text evidence="1">The sequence shown here is derived from an EMBL/GenBank/DDBJ whole genome shotgun (WGS) entry which is preliminary data.</text>
</comment>
<proteinExistence type="predicted"/>
<protein>
    <submittedName>
        <fullName evidence="1">Uncharacterized protein</fullName>
    </submittedName>
</protein>
<reference evidence="2" key="1">
    <citation type="journal article" date="2023" name="Front. Plant Sci.">
        <title>Chromosomal-level genome assembly of Melastoma candidum provides insights into trichome evolution.</title>
        <authorList>
            <person name="Zhong Y."/>
            <person name="Wu W."/>
            <person name="Sun C."/>
            <person name="Zou P."/>
            <person name="Liu Y."/>
            <person name="Dai S."/>
            <person name="Zhou R."/>
        </authorList>
    </citation>
    <scope>NUCLEOTIDE SEQUENCE [LARGE SCALE GENOMIC DNA]</scope>
</reference>
<organism evidence="1 2">
    <name type="scientific">Melastoma candidum</name>
    <dbReference type="NCBI Taxonomy" id="119954"/>
    <lineage>
        <taxon>Eukaryota</taxon>
        <taxon>Viridiplantae</taxon>
        <taxon>Streptophyta</taxon>
        <taxon>Embryophyta</taxon>
        <taxon>Tracheophyta</taxon>
        <taxon>Spermatophyta</taxon>
        <taxon>Magnoliopsida</taxon>
        <taxon>eudicotyledons</taxon>
        <taxon>Gunneridae</taxon>
        <taxon>Pentapetalae</taxon>
        <taxon>rosids</taxon>
        <taxon>malvids</taxon>
        <taxon>Myrtales</taxon>
        <taxon>Melastomataceae</taxon>
        <taxon>Melastomatoideae</taxon>
        <taxon>Melastomateae</taxon>
        <taxon>Melastoma</taxon>
    </lineage>
</organism>
<name>A0ACB9NU55_9MYRT</name>
<keyword evidence="2" id="KW-1185">Reference proteome</keyword>
<accession>A0ACB9NU55</accession>
<sequence>MDRTDGGTTRDDAPGEDDLGERGLAPGAVVRADGNKCNWILVWEVGFCDFYECERGAGGFNKGRFGLDVFFKMAHEVYSYGEGVVGKVAADNGHKWVFRETLTDNDLNYISSWNAAAEPQPKAWEFQFYSGIETIAVILVREGIVQLGSLNKIAEDPDLLISIQRKFGYLQSIPDGRGEARDPDGFTRVLTG</sequence>
<gene>
    <name evidence="1" type="ORF">MLD38_024731</name>
</gene>
<evidence type="ECO:0000313" key="2">
    <source>
        <dbReference type="Proteomes" id="UP001057402"/>
    </source>
</evidence>
<evidence type="ECO:0000313" key="1">
    <source>
        <dbReference type="EMBL" id="KAI4339832.1"/>
    </source>
</evidence>
<dbReference type="EMBL" id="CM042886">
    <property type="protein sequence ID" value="KAI4339832.1"/>
    <property type="molecule type" value="Genomic_DNA"/>
</dbReference>